<comment type="cofactor">
    <cofactor evidence="1">
        <name>Zn(2+)</name>
        <dbReference type="ChEBI" id="CHEBI:29105"/>
    </cofactor>
</comment>
<evidence type="ECO:0000313" key="11">
    <source>
        <dbReference type="EMBL" id="MUP40230.1"/>
    </source>
</evidence>
<protein>
    <submittedName>
        <fullName evidence="11">Neprilysin</fullName>
    </submittedName>
</protein>
<dbReference type="InterPro" id="IPR000718">
    <property type="entry name" value="Peptidase_M13"/>
</dbReference>
<dbReference type="InterPro" id="IPR042089">
    <property type="entry name" value="Peptidase_M13_dom_2"/>
</dbReference>
<dbReference type="CDD" id="cd08662">
    <property type="entry name" value="M13"/>
    <property type="match status" value="1"/>
</dbReference>
<evidence type="ECO:0000259" key="9">
    <source>
        <dbReference type="Pfam" id="PF01431"/>
    </source>
</evidence>
<dbReference type="GO" id="GO:0005886">
    <property type="term" value="C:plasma membrane"/>
    <property type="evidence" value="ECO:0007669"/>
    <property type="project" value="TreeGrafter"/>
</dbReference>
<accession>A0A646QID6</accession>
<dbReference type="InterPro" id="IPR008753">
    <property type="entry name" value="Peptidase_M13_N"/>
</dbReference>
<organism evidence="11">
    <name type="scientific">Hemiscolopendra marginata</name>
    <dbReference type="NCBI Taxonomy" id="943146"/>
    <lineage>
        <taxon>Eukaryota</taxon>
        <taxon>Metazoa</taxon>
        <taxon>Ecdysozoa</taxon>
        <taxon>Arthropoda</taxon>
        <taxon>Myriapoda</taxon>
        <taxon>Chilopoda</taxon>
        <taxon>Pleurostigmophora</taxon>
        <taxon>Scolopendromorpha</taxon>
        <taxon>Scolopendridae</taxon>
        <taxon>Hemiscolopendra</taxon>
    </lineage>
</organism>
<evidence type="ECO:0000256" key="5">
    <source>
        <dbReference type="ARBA" id="ARBA00022801"/>
    </source>
</evidence>
<dbReference type="AlphaFoldDB" id="A0A646QID6"/>
<evidence type="ECO:0000256" key="6">
    <source>
        <dbReference type="ARBA" id="ARBA00022833"/>
    </source>
</evidence>
<sequence length="710" mass="82692">MILTNSEIKLATTRGLLLLLLIIGQQDNAMSQERQQTPCETESCLNAAKTIVSNMDKNQDPCEDFYRFACGGFEKRYSDLNKDVSIDILLNKEMNLILKQLLTAANREEEPNVFWKMRDFYFSCLNAKSNLNKQIEGLQQLLEKFGGWPILKGHAWNVPNFSWQDVTAKLLSEGLNIASILGVDIFHDYYRSLTSNKRVIQIREPFPLKNNSIVHEAYRKLIEDFATHLEAPEDLLQQEVEDLMKFYMNFSKIITKKEDNSMAMFSINSLVTVGDLYKISNDVDWLEYFRQAFPISVDNNTNIYLRIHETKLKNIIAFLKKTPSRVLANFILWKVIYETIDSLQDPKITEMKINYKKALNFDYSAMEKEERWIKCLKDESHFLTPALTALYGRYYFTPENKIELLQMFEMIRKSTETLVENAEWMKHFTMHLLKLKVSNFDVAMGYPDDLMDDEILDKYYESLTISKNEYLLNKLQFRKFSHRLNSQEIQFDPPQIHWREIRTLFESNAYYEDDAVEFPVSHLKGIYYAPNRLQALNFGSIGAVFGHELFHGVNEFGLEIATDIPDWWTPEDTEAFESHSTCTVKQYDLFHIGKNITVNGQETLNENLSDNSGLKAAYMAYQKWIEANGEEPSLSGLPDFNAKQLFWMAFANAWCSSPYDINNLESDFFQFYTPNNYRVIGSIQNLEEFAKDFNCSSGSPMNPIKKCNVW</sequence>
<dbReference type="PANTHER" id="PTHR11733:SF240">
    <property type="entry name" value="GH14155P-RELATED"/>
    <property type="match status" value="1"/>
</dbReference>
<keyword evidence="8" id="KW-0732">Signal</keyword>
<dbReference type="Gene3D" id="3.40.390.10">
    <property type="entry name" value="Collagenase (Catalytic Domain)"/>
    <property type="match status" value="1"/>
</dbReference>
<dbReference type="SUPFAM" id="SSF55486">
    <property type="entry name" value="Metalloproteases ('zincins'), catalytic domain"/>
    <property type="match status" value="1"/>
</dbReference>
<proteinExistence type="inferred from homology"/>
<dbReference type="GO" id="GO:0016485">
    <property type="term" value="P:protein processing"/>
    <property type="evidence" value="ECO:0007669"/>
    <property type="project" value="TreeGrafter"/>
</dbReference>
<keyword evidence="4" id="KW-0479">Metal-binding</keyword>
<feature type="signal peptide" evidence="8">
    <location>
        <begin position="1"/>
        <end position="31"/>
    </location>
</feature>
<evidence type="ECO:0000256" key="2">
    <source>
        <dbReference type="ARBA" id="ARBA00007357"/>
    </source>
</evidence>
<keyword evidence="5" id="KW-0378">Hydrolase</keyword>
<dbReference type="PROSITE" id="PS51885">
    <property type="entry name" value="NEPRILYSIN"/>
    <property type="match status" value="1"/>
</dbReference>
<dbReference type="GO" id="GO:0004222">
    <property type="term" value="F:metalloendopeptidase activity"/>
    <property type="evidence" value="ECO:0007669"/>
    <property type="project" value="InterPro"/>
</dbReference>
<dbReference type="PANTHER" id="PTHR11733">
    <property type="entry name" value="ZINC METALLOPROTEASE FAMILY M13 NEPRILYSIN-RELATED"/>
    <property type="match status" value="1"/>
</dbReference>
<dbReference type="Pfam" id="PF01431">
    <property type="entry name" value="Peptidase_M13"/>
    <property type="match status" value="1"/>
</dbReference>
<keyword evidence="6" id="KW-0862">Zinc</keyword>
<keyword evidence="7" id="KW-0482">Metalloprotease</keyword>
<dbReference type="InterPro" id="IPR018497">
    <property type="entry name" value="Peptidase_M13_C"/>
</dbReference>
<dbReference type="GO" id="GO:0046872">
    <property type="term" value="F:metal ion binding"/>
    <property type="evidence" value="ECO:0007669"/>
    <property type="project" value="UniProtKB-KW"/>
</dbReference>
<evidence type="ECO:0000256" key="4">
    <source>
        <dbReference type="ARBA" id="ARBA00022723"/>
    </source>
</evidence>
<evidence type="ECO:0000256" key="8">
    <source>
        <dbReference type="SAM" id="SignalP"/>
    </source>
</evidence>
<dbReference type="PRINTS" id="PR00786">
    <property type="entry name" value="NEPRILYSIN"/>
</dbReference>
<evidence type="ECO:0000259" key="10">
    <source>
        <dbReference type="Pfam" id="PF05649"/>
    </source>
</evidence>
<evidence type="ECO:0000256" key="1">
    <source>
        <dbReference type="ARBA" id="ARBA00001947"/>
    </source>
</evidence>
<keyword evidence="3" id="KW-0645">Protease</keyword>
<dbReference type="InterPro" id="IPR024079">
    <property type="entry name" value="MetalloPept_cat_dom_sf"/>
</dbReference>
<evidence type="ECO:0000256" key="7">
    <source>
        <dbReference type="ARBA" id="ARBA00023049"/>
    </source>
</evidence>
<feature type="chain" id="PRO_5024981403" evidence="8">
    <location>
        <begin position="32"/>
        <end position="710"/>
    </location>
</feature>
<dbReference type="EMBL" id="GHBY01000053">
    <property type="protein sequence ID" value="MUP40230.1"/>
    <property type="molecule type" value="Transcribed_RNA"/>
</dbReference>
<dbReference type="Pfam" id="PF05649">
    <property type="entry name" value="Peptidase_M13_N"/>
    <property type="match status" value="1"/>
</dbReference>
<name>A0A646QID6_9MYRI</name>
<feature type="domain" description="Peptidase M13 C-terminal" evidence="9">
    <location>
        <begin position="508"/>
        <end position="709"/>
    </location>
</feature>
<comment type="similarity">
    <text evidence="2">Belongs to the peptidase M13 family.</text>
</comment>
<dbReference type="Gene3D" id="1.10.1380.10">
    <property type="entry name" value="Neutral endopeptidase , domain2"/>
    <property type="match status" value="1"/>
</dbReference>
<evidence type="ECO:0000256" key="3">
    <source>
        <dbReference type="ARBA" id="ARBA00022670"/>
    </source>
</evidence>
<feature type="domain" description="Peptidase M13 N-terminal" evidence="10">
    <location>
        <begin position="61"/>
        <end position="447"/>
    </location>
</feature>
<reference evidence="11" key="1">
    <citation type="submission" date="2018-11" db="EMBL/GenBank/DDBJ databases">
        <title>Venom-gland transcriptomics and venom proteomics of the Florida green centipede (Hemiscolopendra marginata) reveal sex-based variation in a centipede venom.</title>
        <authorList>
            <person name="Nystrom G.S."/>
            <person name="Ward M.J."/>
            <person name="Ellsworth S.A."/>
            <person name="Rokyta D.R."/>
        </authorList>
    </citation>
    <scope>NUCLEOTIDE SEQUENCE</scope>
    <source>
        <tissue evidence="11">Venom gland</tissue>
    </source>
</reference>